<dbReference type="FunFam" id="3.40.50.300:FF:000078">
    <property type="entry name" value="Elongation factor 4"/>
    <property type="match status" value="1"/>
</dbReference>
<dbReference type="Gene3D" id="3.30.70.870">
    <property type="entry name" value="Elongation Factor G (Translational Gtpase), domain 3"/>
    <property type="match status" value="1"/>
</dbReference>
<evidence type="ECO:0000256" key="3">
    <source>
        <dbReference type="ARBA" id="ARBA00022741"/>
    </source>
</evidence>
<protein>
    <recommendedName>
        <fullName evidence="11">Elongation factor 4</fullName>
        <shortName evidence="11">EF-4</shortName>
        <ecNumber evidence="11">3.6.5.n1</ecNumber>
    </recommendedName>
    <alternativeName>
        <fullName evidence="11">Ribosomal back-translocase LepA</fullName>
    </alternativeName>
</protein>
<evidence type="ECO:0000256" key="5">
    <source>
        <dbReference type="ARBA" id="ARBA00022917"/>
    </source>
</evidence>
<sequence>MKNIRNFCIIAHIDHGKSTLADRLLEFTKTVTHREMQAQLLDDMDLERERGITIKSHAIQMDYLLDGEQYTLNLIDTPGHVDFSYEVSRSIAACEGALLLVDAAQGIEAQTISNLYLAINHDLVIIPVLNKIDLPGAMPEEVKDQIVDLIGCDREEIIHASGKEGIGIEEILYAIVHRVPAPKGDPDAPLQALIFDSVFNSYRGIEVIFRIKNGSVRKGDRVKFMATGKEYFADEIGTLRLQKQPKEVVECGDVGYLISGIKVAREVKVGDTFTHIHRPSPTMIRGFEEVKPMVFAGIYPVETSEYEDLRDAMEKLQLNDAALVWEPETSAALGFGFRCGFLGMLHMEIVQERLEREFDMTVITTVPSVQFNVINSKGELMRVSAPSEMPDPNFIGSIEEPFINAQIISKSEYVGAIMTLCMDKRGMLKNQIYLTADRVELQFSMPLAEVVFDFFDRLKTISRGYASLDYELSGYQESDMVKLDIMLNGDRVDALSAIVHRTKAYEWGKKLCEKLRELIPRQMFEIAIQAAIGQKVIARETVKAMRKDVLAKCYGGDISRKRKLLDKQKKGKKRMRQVGNVEIPQEAFMAVLKIN</sequence>
<dbReference type="Pfam" id="PF00009">
    <property type="entry name" value="GTP_EFTU"/>
    <property type="match status" value="1"/>
</dbReference>
<keyword evidence="5 11" id="KW-0648">Protein biosynthesis</keyword>
<comment type="function">
    <text evidence="9 11">Required for accurate and efficient protein synthesis under certain stress conditions. May act as a fidelity factor of the translation reaction, by catalyzing a one-codon backward translocation of tRNAs on improperly translocated ribosomes. Back-translocation proceeds from a post-translocation (POST) complex to a pre-translocation (PRE) complex, thus giving elongation factor G a second chance to translocate the tRNAs correctly. Binds to ribosomes in a GTP-dependent manner.</text>
</comment>
<dbReference type="PRINTS" id="PR00315">
    <property type="entry name" value="ELONGATNFCT"/>
</dbReference>
<dbReference type="SUPFAM" id="SSF50447">
    <property type="entry name" value="Translation proteins"/>
    <property type="match status" value="1"/>
</dbReference>
<dbReference type="GO" id="GO:0005525">
    <property type="term" value="F:GTP binding"/>
    <property type="evidence" value="ECO:0007669"/>
    <property type="project" value="UniProtKB-UniRule"/>
</dbReference>
<comment type="caution">
    <text evidence="13">The sequence shown here is derived from an EMBL/GenBank/DDBJ whole genome shotgun (WGS) entry which is preliminary data.</text>
</comment>
<dbReference type="InterPro" id="IPR013842">
    <property type="entry name" value="LepA_CTD"/>
</dbReference>
<dbReference type="GO" id="GO:0003746">
    <property type="term" value="F:translation elongation factor activity"/>
    <property type="evidence" value="ECO:0007669"/>
    <property type="project" value="UniProtKB-UniRule"/>
</dbReference>
<dbReference type="PROSITE" id="PS51722">
    <property type="entry name" value="G_TR_2"/>
    <property type="match status" value="1"/>
</dbReference>
<evidence type="ECO:0000256" key="9">
    <source>
        <dbReference type="ARBA" id="ARBA00057626"/>
    </source>
</evidence>
<evidence type="ECO:0000313" key="13">
    <source>
        <dbReference type="EMBL" id="MBB5287430.1"/>
    </source>
</evidence>
<evidence type="ECO:0000259" key="12">
    <source>
        <dbReference type="PROSITE" id="PS51722"/>
    </source>
</evidence>
<dbReference type="InterPro" id="IPR038363">
    <property type="entry name" value="LepA_C_sf"/>
</dbReference>
<dbReference type="Pfam" id="PF03144">
    <property type="entry name" value="GTP_EFTU_D2"/>
    <property type="match status" value="1"/>
</dbReference>
<evidence type="ECO:0000256" key="4">
    <source>
        <dbReference type="ARBA" id="ARBA00022801"/>
    </source>
</evidence>
<dbReference type="Gene3D" id="3.30.70.2570">
    <property type="entry name" value="Elongation factor 4, C-terminal domain"/>
    <property type="match status" value="1"/>
</dbReference>
<dbReference type="EMBL" id="JACHGF010000018">
    <property type="protein sequence ID" value="MBB5287430.1"/>
    <property type="molecule type" value="Genomic_DNA"/>
</dbReference>
<feature type="binding site" evidence="11">
    <location>
        <begin position="130"/>
        <end position="133"/>
    </location>
    <ligand>
        <name>GTP</name>
        <dbReference type="ChEBI" id="CHEBI:37565"/>
    </ligand>
</feature>
<accession>A0A840U5T0</accession>
<proteinExistence type="inferred from homology"/>
<keyword evidence="7 11" id="KW-0472">Membrane</keyword>
<keyword evidence="2 11" id="KW-1003">Cell membrane</keyword>
<dbReference type="FunFam" id="3.30.70.870:FF:000004">
    <property type="entry name" value="Translation factor GUF1, mitochondrial"/>
    <property type="match status" value="1"/>
</dbReference>
<dbReference type="FunFam" id="2.40.30.10:FF:000015">
    <property type="entry name" value="Translation factor GUF1, mitochondrial"/>
    <property type="match status" value="1"/>
</dbReference>
<dbReference type="InterPro" id="IPR006297">
    <property type="entry name" value="EF-4"/>
</dbReference>
<evidence type="ECO:0000256" key="11">
    <source>
        <dbReference type="HAMAP-Rule" id="MF_00071"/>
    </source>
</evidence>
<dbReference type="NCBIfam" id="TIGR00231">
    <property type="entry name" value="small_GTP"/>
    <property type="match status" value="1"/>
</dbReference>
<dbReference type="InterPro" id="IPR027417">
    <property type="entry name" value="P-loop_NTPase"/>
</dbReference>
<dbReference type="InterPro" id="IPR004161">
    <property type="entry name" value="EFTu-like_2"/>
</dbReference>
<dbReference type="Gene3D" id="2.40.30.10">
    <property type="entry name" value="Translation factors"/>
    <property type="match status" value="1"/>
</dbReference>
<dbReference type="Pfam" id="PF06421">
    <property type="entry name" value="LepA_C"/>
    <property type="match status" value="1"/>
</dbReference>
<dbReference type="PANTHER" id="PTHR43512:SF4">
    <property type="entry name" value="TRANSLATION FACTOR GUF1 HOMOLOG, CHLOROPLASTIC"/>
    <property type="match status" value="1"/>
</dbReference>
<keyword evidence="3 11" id="KW-0547">Nucleotide-binding</keyword>
<evidence type="ECO:0000256" key="6">
    <source>
        <dbReference type="ARBA" id="ARBA00023134"/>
    </source>
</evidence>
<feature type="domain" description="Tr-type G" evidence="12">
    <location>
        <begin position="2"/>
        <end position="183"/>
    </location>
</feature>
<dbReference type="GO" id="GO:0045727">
    <property type="term" value="P:positive regulation of translation"/>
    <property type="evidence" value="ECO:0007669"/>
    <property type="project" value="UniProtKB-UniRule"/>
</dbReference>
<dbReference type="SUPFAM" id="SSF54980">
    <property type="entry name" value="EF-G C-terminal domain-like"/>
    <property type="match status" value="2"/>
</dbReference>
<dbReference type="GO" id="GO:0005886">
    <property type="term" value="C:plasma membrane"/>
    <property type="evidence" value="ECO:0007669"/>
    <property type="project" value="UniProtKB-SubCell"/>
</dbReference>
<dbReference type="SUPFAM" id="SSF52540">
    <property type="entry name" value="P-loop containing nucleoside triphosphate hydrolases"/>
    <property type="match status" value="1"/>
</dbReference>
<feature type="binding site" evidence="11">
    <location>
        <begin position="14"/>
        <end position="19"/>
    </location>
    <ligand>
        <name>GTP</name>
        <dbReference type="ChEBI" id="CHEBI:37565"/>
    </ligand>
</feature>
<dbReference type="EC" id="3.6.5.n1" evidence="11"/>
<dbReference type="Gene3D" id="3.30.70.240">
    <property type="match status" value="1"/>
</dbReference>
<dbReference type="InterPro" id="IPR005225">
    <property type="entry name" value="Small_GTP-bd"/>
</dbReference>
<dbReference type="InterPro" id="IPR035654">
    <property type="entry name" value="LepA_IV"/>
</dbReference>
<dbReference type="Pfam" id="PF00679">
    <property type="entry name" value="EFG_C"/>
    <property type="match status" value="1"/>
</dbReference>
<dbReference type="CDD" id="cd01890">
    <property type="entry name" value="LepA"/>
    <property type="match status" value="1"/>
</dbReference>
<comment type="similarity">
    <text evidence="10">Belongs to the GTP-binding elongation factor family. LepA subfamily.</text>
</comment>
<dbReference type="GO" id="GO:0043022">
    <property type="term" value="F:ribosome binding"/>
    <property type="evidence" value="ECO:0007669"/>
    <property type="project" value="UniProtKB-UniRule"/>
</dbReference>
<dbReference type="CDD" id="cd03709">
    <property type="entry name" value="lepA_C"/>
    <property type="match status" value="1"/>
</dbReference>
<gene>
    <name evidence="11" type="primary">lepA</name>
    <name evidence="13" type="ORF">HNQ92_005593</name>
</gene>
<dbReference type="FunFam" id="3.30.70.240:FF:000007">
    <property type="entry name" value="Translation factor GUF1, mitochondrial"/>
    <property type="match status" value="1"/>
</dbReference>
<organism evidence="13 14">
    <name type="scientific">Rhabdobacter roseus</name>
    <dbReference type="NCBI Taxonomy" id="1655419"/>
    <lineage>
        <taxon>Bacteria</taxon>
        <taxon>Pseudomonadati</taxon>
        <taxon>Bacteroidota</taxon>
        <taxon>Cytophagia</taxon>
        <taxon>Cytophagales</taxon>
        <taxon>Cytophagaceae</taxon>
        <taxon>Rhabdobacter</taxon>
    </lineage>
</organism>
<keyword evidence="14" id="KW-1185">Reference proteome</keyword>
<dbReference type="InterPro" id="IPR000795">
    <property type="entry name" value="T_Tr_GTP-bd_dom"/>
</dbReference>
<name>A0A840U5T0_9BACT</name>
<dbReference type="NCBIfam" id="TIGR01393">
    <property type="entry name" value="lepA"/>
    <property type="match status" value="1"/>
</dbReference>
<dbReference type="InterPro" id="IPR035647">
    <property type="entry name" value="EFG_III/V"/>
</dbReference>
<keyword evidence="6 11" id="KW-0342">GTP-binding</keyword>
<dbReference type="FunFam" id="3.30.70.2570:FF:000001">
    <property type="entry name" value="Translation factor GUF1, mitochondrial"/>
    <property type="match status" value="1"/>
</dbReference>
<evidence type="ECO:0000256" key="7">
    <source>
        <dbReference type="ARBA" id="ARBA00023136"/>
    </source>
</evidence>
<comment type="catalytic activity">
    <reaction evidence="8 11">
        <text>GTP + H2O = GDP + phosphate + H(+)</text>
        <dbReference type="Rhea" id="RHEA:19669"/>
        <dbReference type="ChEBI" id="CHEBI:15377"/>
        <dbReference type="ChEBI" id="CHEBI:15378"/>
        <dbReference type="ChEBI" id="CHEBI:37565"/>
        <dbReference type="ChEBI" id="CHEBI:43474"/>
        <dbReference type="ChEBI" id="CHEBI:58189"/>
        <dbReference type="EC" id="3.6.5.n1"/>
    </reaction>
</comment>
<dbReference type="CDD" id="cd03699">
    <property type="entry name" value="EF4_II"/>
    <property type="match status" value="1"/>
</dbReference>
<dbReference type="Gene3D" id="3.40.50.300">
    <property type="entry name" value="P-loop containing nucleotide triphosphate hydrolases"/>
    <property type="match status" value="1"/>
</dbReference>
<keyword evidence="4 11" id="KW-0378">Hydrolase</keyword>
<evidence type="ECO:0000256" key="2">
    <source>
        <dbReference type="ARBA" id="ARBA00022475"/>
    </source>
</evidence>
<dbReference type="InterPro" id="IPR009000">
    <property type="entry name" value="Transl_B-barrel_sf"/>
</dbReference>
<dbReference type="HAMAP" id="MF_00071">
    <property type="entry name" value="LepA"/>
    <property type="match status" value="1"/>
</dbReference>
<dbReference type="RefSeq" id="WP_184179579.1">
    <property type="nucleotide sequence ID" value="NZ_JACHGF010000018.1"/>
</dbReference>
<evidence type="ECO:0000256" key="10">
    <source>
        <dbReference type="ARBA" id="ARBA00061052"/>
    </source>
</evidence>
<comment type="similarity">
    <text evidence="1 11">Belongs to the TRAFAC class translation factor GTPase superfamily. Classic translation factor GTPase family. LepA subfamily.</text>
</comment>
<reference evidence="13 14" key="1">
    <citation type="submission" date="2020-08" db="EMBL/GenBank/DDBJ databases">
        <title>Genomic Encyclopedia of Type Strains, Phase IV (KMG-IV): sequencing the most valuable type-strain genomes for metagenomic binning, comparative biology and taxonomic classification.</title>
        <authorList>
            <person name="Goeker M."/>
        </authorList>
    </citation>
    <scope>NUCLEOTIDE SEQUENCE [LARGE SCALE GENOMIC DNA]</scope>
    <source>
        <strain evidence="13 14">DSM 105074</strain>
    </source>
</reference>
<dbReference type="Proteomes" id="UP000557307">
    <property type="component" value="Unassembled WGS sequence"/>
</dbReference>
<comment type="subcellular location">
    <subcellularLocation>
        <location evidence="11">Cell membrane</location>
        <topology evidence="11">Peripheral membrane protein</topology>
        <orientation evidence="11">Cytoplasmic side</orientation>
    </subcellularLocation>
</comment>
<dbReference type="GO" id="GO:0003924">
    <property type="term" value="F:GTPase activity"/>
    <property type="evidence" value="ECO:0007669"/>
    <property type="project" value="UniProtKB-UniRule"/>
</dbReference>
<dbReference type="CDD" id="cd16260">
    <property type="entry name" value="EF4_III"/>
    <property type="match status" value="1"/>
</dbReference>
<dbReference type="PANTHER" id="PTHR43512">
    <property type="entry name" value="TRANSLATION FACTOR GUF1-RELATED"/>
    <property type="match status" value="1"/>
</dbReference>
<evidence type="ECO:0000313" key="14">
    <source>
        <dbReference type="Proteomes" id="UP000557307"/>
    </source>
</evidence>
<evidence type="ECO:0000256" key="1">
    <source>
        <dbReference type="ARBA" id="ARBA00005454"/>
    </source>
</evidence>
<dbReference type="InterPro" id="IPR000640">
    <property type="entry name" value="EFG_V-like"/>
</dbReference>
<evidence type="ECO:0000256" key="8">
    <source>
        <dbReference type="ARBA" id="ARBA00050293"/>
    </source>
</evidence>
<dbReference type="AlphaFoldDB" id="A0A840U5T0"/>